<proteinExistence type="predicted"/>
<reference evidence="1" key="1">
    <citation type="submission" date="2021-02" db="EMBL/GenBank/DDBJ databases">
        <authorList>
            <person name="Palmer J.M."/>
        </authorList>
    </citation>
    <scope>NUCLEOTIDE SEQUENCE</scope>
    <source>
        <strain evidence="1">SCRP734</strain>
    </source>
</reference>
<name>A0A8T1W4U6_9STRA</name>
<organism evidence="1 2">
    <name type="scientific">Phytophthora pseudosyringae</name>
    <dbReference type="NCBI Taxonomy" id="221518"/>
    <lineage>
        <taxon>Eukaryota</taxon>
        <taxon>Sar</taxon>
        <taxon>Stramenopiles</taxon>
        <taxon>Oomycota</taxon>
        <taxon>Peronosporomycetes</taxon>
        <taxon>Peronosporales</taxon>
        <taxon>Peronosporaceae</taxon>
        <taxon>Phytophthora</taxon>
    </lineage>
</organism>
<accession>A0A8T1W4U6</accession>
<sequence length="117" mass="13246">MLELIHALNFTTERSLDDVLNILACIAPDKGDPVKSNPHVVTAKNRLSCVDKLFDIKTLRGIPDWVDEECFSVLEVMKADLVVLHDRVTLYNYCTKMEQISIDTGRRTKILVSARTT</sequence>
<dbReference type="EMBL" id="JAGDFM010000085">
    <property type="protein sequence ID" value="KAG7387143.1"/>
    <property type="molecule type" value="Genomic_DNA"/>
</dbReference>
<evidence type="ECO:0000313" key="2">
    <source>
        <dbReference type="Proteomes" id="UP000694044"/>
    </source>
</evidence>
<dbReference type="AlphaFoldDB" id="A0A8T1W4U6"/>
<comment type="caution">
    <text evidence="1">The sequence shown here is derived from an EMBL/GenBank/DDBJ whole genome shotgun (WGS) entry which is preliminary data.</text>
</comment>
<evidence type="ECO:0000313" key="1">
    <source>
        <dbReference type="EMBL" id="KAG7387143.1"/>
    </source>
</evidence>
<dbReference type="Proteomes" id="UP000694044">
    <property type="component" value="Unassembled WGS sequence"/>
</dbReference>
<protein>
    <submittedName>
        <fullName evidence="1">Uncharacterized protein</fullName>
    </submittedName>
</protein>
<gene>
    <name evidence="1" type="ORF">PHYPSEUDO_014663</name>
</gene>
<keyword evidence="2" id="KW-1185">Reference proteome</keyword>